<evidence type="ECO:0000313" key="2">
    <source>
        <dbReference type="EMBL" id="MBP2365225.1"/>
    </source>
</evidence>
<dbReference type="RefSeq" id="WP_210025158.1">
    <property type="nucleotide sequence ID" value="NZ_JAGINU010000001.1"/>
</dbReference>
<reference evidence="2 3" key="1">
    <citation type="submission" date="2021-03" db="EMBL/GenBank/DDBJ databases">
        <title>Sequencing the genomes of 1000 actinobacteria strains.</title>
        <authorList>
            <person name="Klenk H.-P."/>
        </authorList>
    </citation>
    <scope>NUCLEOTIDE SEQUENCE [LARGE SCALE GENOMIC DNA]</scope>
    <source>
        <strain evidence="2 3">DSM 45256</strain>
    </source>
</reference>
<comment type="caution">
    <text evidence="2">The sequence shown here is derived from an EMBL/GenBank/DDBJ whole genome shotgun (WGS) entry which is preliminary data.</text>
</comment>
<feature type="transmembrane region" description="Helical" evidence="1">
    <location>
        <begin position="38"/>
        <end position="56"/>
    </location>
</feature>
<keyword evidence="1" id="KW-1133">Transmembrane helix</keyword>
<evidence type="ECO:0008006" key="4">
    <source>
        <dbReference type="Google" id="ProtNLM"/>
    </source>
</evidence>
<keyword evidence="1" id="KW-0472">Membrane</keyword>
<name>A0ABS4VMS1_9PSEU</name>
<proteinExistence type="predicted"/>
<gene>
    <name evidence="2" type="ORF">JOF36_000921</name>
</gene>
<feature type="transmembrane region" description="Helical" evidence="1">
    <location>
        <begin position="165"/>
        <end position="185"/>
    </location>
</feature>
<keyword evidence="3" id="KW-1185">Reference proteome</keyword>
<sequence>MAGIAVPDRRPLARRVLERWPAVAGAGVAVLSASTGDGAAPVLVAAGFVYLGAAALRRRTAAWPLFWASFVLIAAARFVPGLDAVWSLLAVAAVLAVAGLLGGAARPVTGLPVQAAALLVVGAAAVAAASASPQVAALLVAAGLFGHAGWDLWHHRTGRVVSRSLAEFCGVLDALLAVLVLWVTFG</sequence>
<feature type="transmembrane region" description="Helical" evidence="1">
    <location>
        <begin position="111"/>
        <end position="129"/>
    </location>
</feature>
<organism evidence="2 3">
    <name type="scientific">Pseudonocardia parietis</name>
    <dbReference type="NCBI Taxonomy" id="570936"/>
    <lineage>
        <taxon>Bacteria</taxon>
        <taxon>Bacillati</taxon>
        <taxon>Actinomycetota</taxon>
        <taxon>Actinomycetes</taxon>
        <taxon>Pseudonocardiales</taxon>
        <taxon>Pseudonocardiaceae</taxon>
        <taxon>Pseudonocardia</taxon>
    </lineage>
</organism>
<dbReference type="Proteomes" id="UP001519295">
    <property type="component" value="Unassembled WGS sequence"/>
</dbReference>
<evidence type="ECO:0000256" key="1">
    <source>
        <dbReference type="SAM" id="Phobius"/>
    </source>
</evidence>
<protein>
    <recommendedName>
        <fullName evidence="4">YhhN-like protein</fullName>
    </recommendedName>
</protein>
<keyword evidence="1" id="KW-0812">Transmembrane</keyword>
<feature type="transmembrane region" description="Helical" evidence="1">
    <location>
        <begin position="85"/>
        <end position="104"/>
    </location>
</feature>
<dbReference type="EMBL" id="JAGINU010000001">
    <property type="protein sequence ID" value="MBP2365225.1"/>
    <property type="molecule type" value="Genomic_DNA"/>
</dbReference>
<feature type="transmembrane region" description="Helical" evidence="1">
    <location>
        <begin position="61"/>
        <end position="79"/>
    </location>
</feature>
<evidence type="ECO:0000313" key="3">
    <source>
        <dbReference type="Proteomes" id="UP001519295"/>
    </source>
</evidence>
<accession>A0ABS4VMS1</accession>